<dbReference type="Gene3D" id="2.60.120.260">
    <property type="entry name" value="Galactose-binding domain-like"/>
    <property type="match status" value="1"/>
</dbReference>
<protein>
    <submittedName>
        <fullName evidence="4">Glycoside hydrolase family 99-like domain-containing protein</fullName>
    </submittedName>
</protein>
<dbReference type="EMBL" id="JACHXV010000001">
    <property type="protein sequence ID" value="MBB3172592.1"/>
    <property type="molecule type" value="Genomic_DNA"/>
</dbReference>
<evidence type="ECO:0000313" key="3">
    <source>
        <dbReference type="EMBL" id="MBB3172592.1"/>
    </source>
</evidence>
<evidence type="ECO:0000313" key="6">
    <source>
        <dbReference type="Proteomes" id="UP000565205"/>
    </source>
</evidence>
<dbReference type="InterPro" id="IPR000421">
    <property type="entry name" value="FA58C"/>
</dbReference>
<dbReference type="AlphaFoldDB" id="A0A839UYX7"/>
<dbReference type="SUPFAM" id="SSF49785">
    <property type="entry name" value="Galactose-binding domain-like"/>
    <property type="match status" value="1"/>
</dbReference>
<proteinExistence type="predicted"/>
<dbReference type="Pfam" id="PF14307">
    <property type="entry name" value="Glyco_tran_WbsX"/>
    <property type="match status" value="1"/>
</dbReference>
<dbReference type="Gene3D" id="3.20.20.80">
    <property type="entry name" value="Glycosidases"/>
    <property type="match status" value="1"/>
</dbReference>
<gene>
    <name evidence="3" type="ORF">FHR90_000398</name>
    <name evidence="4" type="ORF">HUK83_04445</name>
</gene>
<evidence type="ECO:0000259" key="2">
    <source>
        <dbReference type="PROSITE" id="PS50022"/>
    </source>
</evidence>
<evidence type="ECO:0000256" key="1">
    <source>
        <dbReference type="SAM" id="SignalP"/>
    </source>
</evidence>
<keyword evidence="5" id="KW-1185">Reference proteome</keyword>
<dbReference type="InterPro" id="IPR032719">
    <property type="entry name" value="WbsX"/>
</dbReference>
<accession>A0A839UYX7</accession>
<dbReference type="InterPro" id="IPR008979">
    <property type="entry name" value="Galactose-bd-like_sf"/>
</dbReference>
<sequence>MRYVLSALVPLLGLLTLLMRPSPCAAAPVAVPGPYPGVSASSTASGSSATGLLNASGAWFASGAAPQTLVWDLGTPNRITALKVVFPATGCWSFTVEGSDNGSNLQPEQWTQLLSQAGKLCSDSYGVSGLATFRYLRVTILGGGRIGLRSLQLTATPVAATPNAFTSAMTLAALAPAGTAPTVVMEACDLWSSQAMWQSVLSRAPYNRPLTGPYGGLYDDSETDTTSARVVLARRAGINAFQSCWYRQKGNAGQPVQAIFNGVIRALADTSPARASLQFNILWDNANPVDGGISGVDDFLGNLASFWINSYFTRSNYLRIDGRPVLVIASADILASQLGGTAPAAAAITRFRALAVRAGLPGLVLLATNNGSSHASNALAAAIGFDGVMAYSTPTFTGTLTTATPSTQQFIAAEKQSWADWARFSVLPSTLTVSMGYDTSIWSDLLFKCLLSPTQLGDLLKDALATARAAPANTLRHQILFIDNWNEYGEGRFIEPSLAYGGSYLNAISAVLCPACRFSFTPARGILSTAP</sequence>
<feature type="signal peptide" evidence="1">
    <location>
        <begin position="1"/>
        <end position="26"/>
    </location>
</feature>
<comment type="caution">
    <text evidence="3">The sequence shown here is derived from an EMBL/GenBank/DDBJ whole genome shotgun (WGS) entry which is preliminary data.</text>
</comment>
<keyword evidence="4" id="KW-0378">Hydrolase</keyword>
<evidence type="ECO:0000313" key="5">
    <source>
        <dbReference type="Proteomes" id="UP000557688"/>
    </source>
</evidence>
<keyword evidence="1" id="KW-0732">Signal</keyword>
<feature type="chain" id="PRO_5033643840" evidence="1">
    <location>
        <begin position="27"/>
        <end position="531"/>
    </location>
</feature>
<dbReference type="Proteomes" id="UP000565205">
    <property type="component" value="Unassembled WGS sequence"/>
</dbReference>
<dbReference type="PANTHER" id="PTHR41244:SF1">
    <property type="entry name" value="GLYCOSYLTRANSFERASE"/>
    <property type="match status" value="1"/>
</dbReference>
<dbReference type="PANTHER" id="PTHR41244">
    <property type="entry name" value="RHAMNAN SYNTHESIS F"/>
    <property type="match status" value="1"/>
</dbReference>
<dbReference type="RefSeq" id="WP_176622394.1">
    <property type="nucleotide sequence ID" value="NZ_JABXXQ010000049.1"/>
</dbReference>
<reference evidence="3 5" key="2">
    <citation type="submission" date="2020-08" db="EMBL/GenBank/DDBJ databases">
        <title>Genomic Encyclopedia of Type Strains, Phase III (KMG-III): the genomes of soil and plant-associated and newly described type strains.</title>
        <authorList>
            <person name="Whitman W."/>
        </authorList>
    </citation>
    <scope>NUCLEOTIDE SEQUENCE [LARGE SCALE GENOMIC DNA]</scope>
    <source>
        <strain evidence="3 5">CECT 8088</strain>
    </source>
</reference>
<feature type="domain" description="F5/8 type C" evidence="2">
    <location>
        <begin position="24"/>
        <end position="113"/>
    </location>
</feature>
<reference evidence="4 6" key="1">
    <citation type="submission" date="2020-06" db="EMBL/GenBank/DDBJ databases">
        <title>Description of novel acetic acid bacteria.</title>
        <authorList>
            <person name="Sombolestani A."/>
        </authorList>
    </citation>
    <scope>NUCLEOTIDE SEQUENCE [LARGE SCALE GENOMIC DNA]</scope>
    <source>
        <strain evidence="4 6">LMG 26838</strain>
    </source>
</reference>
<organism evidence="3 5">
    <name type="scientific">Endobacter medicaginis</name>
    <dbReference type="NCBI Taxonomy" id="1181271"/>
    <lineage>
        <taxon>Bacteria</taxon>
        <taxon>Pseudomonadati</taxon>
        <taxon>Pseudomonadota</taxon>
        <taxon>Alphaproteobacteria</taxon>
        <taxon>Acetobacterales</taxon>
        <taxon>Acetobacteraceae</taxon>
        <taxon>Endobacter</taxon>
    </lineage>
</organism>
<name>A0A839UYX7_9PROT</name>
<dbReference type="PROSITE" id="PS50022">
    <property type="entry name" value="FA58C_3"/>
    <property type="match status" value="1"/>
</dbReference>
<dbReference type="EMBL" id="JABXXQ010000049">
    <property type="protein sequence ID" value="NVN29585.1"/>
    <property type="molecule type" value="Genomic_DNA"/>
</dbReference>
<dbReference type="Proteomes" id="UP000557688">
    <property type="component" value="Unassembled WGS sequence"/>
</dbReference>
<evidence type="ECO:0000313" key="4">
    <source>
        <dbReference type="EMBL" id="NVN29585.1"/>
    </source>
</evidence>
<dbReference type="GO" id="GO:0016787">
    <property type="term" value="F:hydrolase activity"/>
    <property type="evidence" value="ECO:0007669"/>
    <property type="project" value="UniProtKB-KW"/>
</dbReference>